<proteinExistence type="predicted"/>
<dbReference type="RefSeq" id="WP_304421132.1">
    <property type="nucleotide sequence ID" value="NZ_JANCMU010000007.1"/>
</dbReference>
<feature type="chain" id="PRO_5040875344" description="Cbb3-type cytochrome oxidase component FixQ" evidence="2">
    <location>
        <begin position="20"/>
        <end position="87"/>
    </location>
</feature>
<keyword evidence="1" id="KW-0812">Transmembrane</keyword>
<evidence type="ECO:0008006" key="5">
    <source>
        <dbReference type="Google" id="ProtNLM"/>
    </source>
</evidence>
<protein>
    <recommendedName>
        <fullName evidence="5">Cbb3-type cytochrome oxidase component FixQ</fullName>
    </recommendedName>
</protein>
<evidence type="ECO:0000256" key="1">
    <source>
        <dbReference type="SAM" id="Phobius"/>
    </source>
</evidence>
<dbReference type="EMBL" id="JANCMU010000007">
    <property type="protein sequence ID" value="MDG4946818.1"/>
    <property type="molecule type" value="Genomic_DNA"/>
</dbReference>
<evidence type="ECO:0000313" key="4">
    <source>
        <dbReference type="Proteomes" id="UP001152599"/>
    </source>
</evidence>
<organism evidence="3 4">
    <name type="scientific">Profundicola chukchiensis</name>
    <dbReference type="NCBI Taxonomy" id="2961959"/>
    <lineage>
        <taxon>Bacteria</taxon>
        <taxon>Pseudomonadati</taxon>
        <taxon>Bacteroidota</taxon>
        <taxon>Flavobacteriia</taxon>
        <taxon>Flavobacteriales</taxon>
        <taxon>Weeksellaceae</taxon>
        <taxon>Profundicola</taxon>
    </lineage>
</organism>
<name>A0A9X4MZ26_9FLAO</name>
<keyword evidence="1" id="KW-1133">Transmembrane helix</keyword>
<keyword evidence="2" id="KW-0732">Signal</keyword>
<gene>
    <name evidence="3" type="ORF">NMK71_10355</name>
</gene>
<keyword evidence="1" id="KW-0472">Membrane</keyword>
<sequence length="87" mass="9807">MIKKISYIIFMLLGYVAMACPACEKQQPELLKGITHGTGPTGDSDYIIITATAIIVLVTFIYFIKYTFFPGEKSTKHIKRKILNYGQ</sequence>
<evidence type="ECO:0000256" key="2">
    <source>
        <dbReference type="SAM" id="SignalP"/>
    </source>
</evidence>
<keyword evidence="4" id="KW-1185">Reference proteome</keyword>
<accession>A0A9X4MZ26</accession>
<comment type="caution">
    <text evidence="3">The sequence shown here is derived from an EMBL/GenBank/DDBJ whole genome shotgun (WGS) entry which is preliminary data.</text>
</comment>
<evidence type="ECO:0000313" key="3">
    <source>
        <dbReference type="EMBL" id="MDG4946818.1"/>
    </source>
</evidence>
<dbReference type="AlphaFoldDB" id="A0A9X4MZ26"/>
<feature type="transmembrane region" description="Helical" evidence="1">
    <location>
        <begin position="46"/>
        <end position="64"/>
    </location>
</feature>
<dbReference type="Proteomes" id="UP001152599">
    <property type="component" value="Unassembled WGS sequence"/>
</dbReference>
<feature type="signal peptide" evidence="2">
    <location>
        <begin position="1"/>
        <end position="19"/>
    </location>
</feature>
<reference evidence="3" key="1">
    <citation type="submission" date="2022-07" db="EMBL/GenBank/DDBJ databases">
        <title>Description and genome-wide analysis of Profundicola chukchiensis gen. nov., sp. nov., marine bacteria isolated from bottom sediments of the Chukchi Sea.</title>
        <authorList>
            <person name="Romanenko L."/>
            <person name="Otstavnykh N."/>
            <person name="Kurilenko V."/>
            <person name="Eremeev V."/>
            <person name="Velansky P."/>
            <person name="Mikhailov V."/>
            <person name="Isaeva M."/>
        </authorList>
    </citation>
    <scope>NUCLEOTIDE SEQUENCE</scope>
    <source>
        <strain evidence="3">KMM 9713</strain>
    </source>
</reference>
<dbReference type="PROSITE" id="PS51257">
    <property type="entry name" value="PROKAR_LIPOPROTEIN"/>
    <property type="match status" value="1"/>
</dbReference>